<dbReference type="PANTHER" id="PTHR44298:SF1">
    <property type="entry name" value="DNAJ HOMOLOG SUBFAMILY B MEMBER 11"/>
    <property type="match status" value="1"/>
</dbReference>
<name>A0A7S0T4A6_9CHLO</name>
<reference evidence="4" key="1">
    <citation type="submission" date="2021-01" db="EMBL/GenBank/DDBJ databases">
        <authorList>
            <person name="Corre E."/>
            <person name="Pelletier E."/>
            <person name="Niang G."/>
            <person name="Scheremetjew M."/>
            <person name="Finn R."/>
            <person name="Kale V."/>
            <person name="Holt S."/>
            <person name="Cochrane G."/>
            <person name="Meng A."/>
            <person name="Brown T."/>
            <person name="Cohen L."/>
        </authorList>
    </citation>
    <scope>NUCLEOTIDE SEQUENCE</scope>
    <source>
        <strain evidence="4">SL-175</strain>
    </source>
</reference>
<dbReference type="InterPro" id="IPR018253">
    <property type="entry name" value="DnaJ_domain_CS"/>
</dbReference>
<feature type="signal peptide" evidence="2">
    <location>
        <begin position="1"/>
        <end position="26"/>
    </location>
</feature>
<dbReference type="InterPro" id="IPR001623">
    <property type="entry name" value="DnaJ_domain"/>
</dbReference>
<dbReference type="EMBL" id="HBFC01034765">
    <property type="protein sequence ID" value="CAD8721461.1"/>
    <property type="molecule type" value="Transcribed_RNA"/>
</dbReference>
<evidence type="ECO:0000313" key="4">
    <source>
        <dbReference type="EMBL" id="CAD8721461.1"/>
    </source>
</evidence>
<evidence type="ECO:0000256" key="2">
    <source>
        <dbReference type="SAM" id="SignalP"/>
    </source>
</evidence>
<gene>
    <name evidence="4" type="ORF">MANT1106_LOCUS20674</name>
</gene>
<dbReference type="Pfam" id="PF01556">
    <property type="entry name" value="DnaJ_C"/>
    <property type="match status" value="1"/>
</dbReference>
<dbReference type="Pfam" id="PF00226">
    <property type="entry name" value="DnaJ"/>
    <property type="match status" value="1"/>
</dbReference>
<dbReference type="GO" id="GO:0051082">
    <property type="term" value="F:unfolded protein binding"/>
    <property type="evidence" value="ECO:0007669"/>
    <property type="project" value="InterPro"/>
</dbReference>
<feature type="chain" id="PRO_5030521730" description="J domain-containing protein" evidence="2">
    <location>
        <begin position="27"/>
        <end position="355"/>
    </location>
</feature>
<dbReference type="InterPro" id="IPR002939">
    <property type="entry name" value="DnaJ_C"/>
</dbReference>
<dbReference type="SMART" id="SM00271">
    <property type="entry name" value="DnaJ"/>
    <property type="match status" value="1"/>
</dbReference>
<dbReference type="InterPro" id="IPR051736">
    <property type="entry name" value="DnaJ-B11-like"/>
</dbReference>
<dbReference type="PRINTS" id="PR00625">
    <property type="entry name" value="JDOMAIN"/>
</dbReference>
<evidence type="ECO:0000256" key="1">
    <source>
        <dbReference type="ARBA" id="ARBA00022729"/>
    </source>
</evidence>
<dbReference type="InterPro" id="IPR036869">
    <property type="entry name" value="J_dom_sf"/>
</dbReference>
<dbReference type="CDD" id="cd06257">
    <property type="entry name" value="DnaJ"/>
    <property type="match status" value="1"/>
</dbReference>
<dbReference type="GO" id="GO:0006457">
    <property type="term" value="P:protein folding"/>
    <property type="evidence" value="ECO:0007669"/>
    <property type="project" value="InterPro"/>
</dbReference>
<proteinExistence type="predicted"/>
<protein>
    <recommendedName>
        <fullName evidence="3">J domain-containing protein</fullName>
    </recommendedName>
</protein>
<dbReference type="PROSITE" id="PS50076">
    <property type="entry name" value="DNAJ_2"/>
    <property type="match status" value="1"/>
</dbReference>
<feature type="domain" description="J" evidence="3">
    <location>
        <begin position="29"/>
        <end position="94"/>
    </location>
</feature>
<accession>A0A7S0T4A6</accession>
<keyword evidence="1 2" id="KW-0732">Signal</keyword>
<dbReference type="Gene3D" id="2.60.260.20">
    <property type="entry name" value="Urease metallochaperone UreE, N-terminal domain"/>
    <property type="match status" value="2"/>
</dbReference>
<dbReference type="Gene3D" id="1.10.287.110">
    <property type="entry name" value="DnaJ domain"/>
    <property type="match status" value="1"/>
</dbReference>
<dbReference type="PROSITE" id="PS00636">
    <property type="entry name" value="DNAJ_1"/>
    <property type="match status" value="1"/>
</dbReference>
<dbReference type="FunFam" id="2.60.260.20:FF:000013">
    <property type="entry name" value="DnaJ subfamily B member 11"/>
    <property type="match status" value="1"/>
</dbReference>
<dbReference type="SUPFAM" id="SSF49493">
    <property type="entry name" value="HSP40/DnaJ peptide-binding domain"/>
    <property type="match status" value="2"/>
</dbReference>
<dbReference type="SUPFAM" id="SSF46565">
    <property type="entry name" value="Chaperone J-domain"/>
    <property type="match status" value="1"/>
</dbReference>
<dbReference type="CDD" id="cd10747">
    <property type="entry name" value="DnaJ_C"/>
    <property type="match status" value="1"/>
</dbReference>
<sequence>MGVVTIRSRWVLSLVVLLALALQVLGAADYYKTLGLTRGAAEDQIKRSYRKLALKYHPDKNQGNKEASDKFAEIGAAYEVLSDKEKRQIYDRHGEEGVKQHAAQGGRGGGGQQDMFSQFFGGGFGGGFGGQEAEAEIPKGNSFTVDLEVSMRDLYLGRVLKVGRDKDVIKPAKGKRKCNCKQRMVTRQLGPGMFQQYAKEECEECDNVKMVRDFDTLNVEVEPGMPDGHELLFFEEGEPIIDGEPGDLRMKIKTASDDTFRRDGNDLYMNYAIDLVDALTGFSKEFVHFDGHKVKLQRSGITIPGQVETVLKEGMPVYNAHKLFGNLVITYQVTFPKALTEFQKTQVKNLFEGTF</sequence>
<evidence type="ECO:0000259" key="3">
    <source>
        <dbReference type="PROSITE" id="PS50076"/>
    </source>
</evidence>
<dbReference type="InterPro" id="IPR008971">
    <property type="entry name" value="HSP40/DnaJ_pept-bd"/>
</dbReference>
<dbReference type="PANTHER" id="PTHR44298">
    <property type="entry name" value="DNAJ HOMOLOG SUBFAMILY B MEMBER 11"/>
    <property type="match status" value="1"/>
</dbReference>
<organism evidence="4">
    <name type="scientific">Mantoniella antarctica</name>
    <dbReference type="NCBI Taxonomy" id="81844"/>
    <lineage>
        <taxon>Eukaryota</taxon>
        <taxon>Viridiplantae</taxon>
        <taxon>Chlorophyta</taxon>
        <taxon>Mamiellophyceae</taxon>
        <taxon>Mamiellales</taxon>
        <taxon>Mamiellaceae</taxon>
        <taxon>Mantoniella</taxon>
    </lineage>
</organism>
<dbReference type="AlphaFoldDB" id="A0A7S0T4A6"/>